<accession>A0ABR6VEX9</accession>
<keyword evidence="2" id="KW-1185">Reference proteome</keyword>
<protein>
    <submittedName>
        <fullName evidence="1">Uncharacterized protein</fullName>
    </submittedName>
</protein>
<dbReference type="Proteomes" id="UP000606870">
    <property type="component" value="Unassembled WGS sequence"/>
</dbReference>
<sequence length="245" mass="26752">MASFLESILNAIGQASQNLTISLSAGSSVVTFPVLPAELMVAVNTNHGTVNINNYGDYLMKGKTGLKSLTLSGFFPAQDYPFAYASMSPYTCISMLEAMRTGGEVCQLTVSDTPLSMPCLISSFKFGEKDGSGDVYYELGLMEYRYVEADTASAKTDKTTGLAKRPESFWQKMKKNITYYPGDSIGNVVGRAIGKSVTLNNEQFSKFQVYRSIIRNGGLKTGDIIRLTTMNLKRNEANVPVSKDQ</sequence>
<dbReference type="EMBL" id="JACOGK010000001">
    <property type="protein sequence ID" value="MBC3535726.1"/>
    <property type="molecule type" value="Genomic_DNA"/>
</dbReference>
<gene>
    <name evidence="1" type="ORF">H8J70_00390</name>
</gene>
<reference evidence="1 2" key="1">
    <citation type="submission" date="2020-08" db="EMBL/GenBank/DDBJ databases">
        <authorList>
            <person name="Liu C."/>
            <person name="Sun Q."/>
        </authorList>
    </citation>
    <scope>NUCLEOTIDE SEQUENCE [LARGE SCALE GENOMIC DNA]</scope>
    <source>
        <strain evidence="1 2">NSJ-59</strain>
    </source>
</reference>
<organism evidence="1 2">
    <name type="scientific">Megasphaera hominis</name>
    <dbReference type="NCBI Taxonomy" id="159836"/>
    <lineage>
        <taxon>Bacteria</taxon>
        <taxon>Bacillati</taxon>
        <taxon>Bacillota</taxon>
        <taxon>Negativicutes</taxon>
        <taxon>Veillonellales</taxon>
        <taxon>Veillonellaceae</taxon>
        <taxon>Megasphaera</taxon>
    </lineage>
</organism>
<evidence type="ECO:0000313" key="2">
    <source>
        <dbReference type="Proteomes" id="UP000606870"/>
    </source>
</evidence>
<comment type="caution">
    <text evidence="1">The sequence shown here is derived from an EMBL/GenBank/DDBJ whole genome shotgun (WGS) entry which is preliminary data.</text>
</comment>
<dbReference type="RefSeq" id="WP_186501784.1">
    <property type="nucleotide sequence ID" value="NZ_JACOGK010000001.1"/>
</dbReference>
<name>A0ABR6VEX9_9FIRM</name>
<evidence type="ECO:0000313" key="1">
    <source>
        <dbReference type="EMBL" id="MBC3535726.1"/>
    </source>
</evidence>
<proteinExistence type="predicted"/>